<dbReference type="GO" id="GO:0005886">
    <property type="term" value="C:plasma membrane"/>
    <property type="evidence" value="ECO:0007669"/>
    <property type="project" value="TreeGrafter"/>
</dbReference>
<evidence type="ECO:0000256" key="6">
    <source>
        <dbReference type="ARBA" id="ARBA00022989"/>
    </source>
</evidence>
<dbReference type="Proteomes" id="UP000649345">
    <property type="component" value="Unassembled WGS sequence"/>
</dbReference>
<dbReference type="RefSeq" id="WP_186873800.1">
    <property type="nucleotide sequence ID" value="NZ_JACOOR010000007.1"/>
</dbReference>
<gene>
    <name evidence="10" type="primary">secE</name>
    <name evidence="10" type="ORF">H8S44_12745</name>
</gene>
<dbReference type="PANTHER" id="PTHR33910:SF1">
    <property type="entry name" value="PROTEIN TRANSLOCASE SUBUNIT SECE"/>
    <property type="match status" value="1"/>
</dbReference>
<organism evidence="10 11">
    <name type="scientific">Anaerosacchariphilus hominis</name>
    <dbReference type="NCBI Taxonomy" id="2763017"/>
    <lineage>
        <taxon>Bacteria</taxon>
        <taxon>Bacillati</taxon>
        <taxon>Bacillota</taxon>
        <taxon>Clostridia</taxon>
        <taxon>Lachnospirales</taxon>
        <taxon>Lachnospiraceae</taxon>
        <taxon>Anaerosacchariphilus</taxon>
    </lineage>
</organism>
<keyword evidence="2" id="KW-0813">Transport</keyword>
<evidence type="ECO:0000256" key="5">
    <source>
        <dbReference type="ARBA" id="ARBA00022927"/>
    </source>
</evidence>
<comment type="subcellular location">
    <subcellularLocation>
        <location evidence="1">Membrane</location>
    </subcellularLocation>
</comment>
<dbReference type="PANTHER" id="PTHR33910">
    <property type="entry name" value="PROTEIN TRANSLOCASE SUBUNIT SECE"/>
    <property type="match status" value="1"/>
</dbReference>
<dbReference type="GO" id="GO:0043952">
    <property type="term" value="P:protein transport by the Sec complex"/>
    <property type="evidence" value="ECO:0007669"/>
    <property type="project" value="TreeGrafter"/>
</dbReference>
<comment type="caution">
    <text evidence="10">The sequence shown here is derived from an EMBL/GenBank/DDBJ whole genome shotgun (WGS) entry which is preliminary data.</text>
</comment>
<keyword evidence="3" id="KW-1003">Cell membrane</keyword>
<evidence type="ECO:0000256" key="2">
    <source>
        <dbReference type="ARBA" id="ARBA00022448"/>
    </source>
</evidence>
<keyword evidence="7" id="KW-0811">Translocation</keyword>
<dbReference type="InterPro" id="IPR001901">
    <property type="entry name" value="Translocase_SecE/Sec61-g"/>
</dbReference>
<dbReference type="InterPro" id="IPR038379">
    <property type="entry name" value="SecE_sf"/>
</dbReference>
<keyword evidence="5" id="KW-0653">Protein transport</keyword>
<dbReference type="NCBIfam" id="TIGR00964">
    <property type="entry name" value="secE_bact"/>
    <property type="match status" value="1"/>
</dbReference>
<dbReference type="EMBL" id="JACOOR010000007">
    <property type="protein sequence ID" value="MBC5660635.1"/>
    <property type="molecule type" value="Genomic_DNA"/>
</dbReference>
<evidence type="ECO:0000256" key="9">
    <source>
        <dbReference type="SAM" id="Phobius"/>
    </source>
</evidence>
<protein>
    <submittedName>
        <fullName evidence="10">Preprotein translocase subunit SecE</fullName>
    </submittedName>
</protein>
<evidence type="ECO:0000313" key="11">
    <source>
        <dbReference type="Proteomes" id="UP000649345"/>
    </source>
</evidence>
<accession>A0A923LEE9</accession>
<reference evidence="10" key="1">
    <citation type="submission" date="2020-08" db="EMBL/GenBank/DDBJ databases">
        <title>Genome public.</title>
        <authorList>
            <person name="Liu C."/>
            <person name="Sun Q."/>
        </authorList>
    </citation>
    <scope>NUCLEOTIDE SEQUENCE</scope>
    <source>
        <strain evidence="10">NSJ-68</strain>
    </source>
</reference>
<keyword evidence="11" id="KW-1185">Reference proteome</keyword>
<evidence type="ECO:0000256" key="3">
    <source>
        <dbReference type="ARBA" id="ARBA00022475"/>
    </source>
</evidence>
<dbReference type="GO" id="GO:0009306">
    <property type="term" value="P:protein secretion"/>
    <property type="evidence" value="ECO:0007669"/>
    <property type="project" value="InterPro"/>
</dbReference>
<dbReference type="AlphaFoldDB" id="A0A923LEE9"/>
<dbReference type="Pfam" id="PF00584">
    <property type="entry name" value="SecE"/>
    <property type="match status" value="1"/>
</dbReference>
<evidence type="ECO:0000256" key="7">
    <source>
        <dbReference type="ARBA" id="ARBA00023010"/>
    </source>
</evidence>
<evidence type="ECO:0000256" key="4">
    <source>
        <dbReference type="ARBA" id="ARBA00022692"/>
    </source>
</evidence>
<feature type="transmembrane region" description="Helical" evidence="9">
    <location>
        <begin position="44"/>
        <end position="68"/>
    </location>
</feature>
<evidence type="ECO:0000256" key="1">
    <source>
        <dbReference type="ARBA" id="ARBA00004370"/>
    </source>
</evidence>
<proteinExistence type="predicted"/>
<dbReference type="GO" id="GO:0008320">
    <property type="term" value="F:protein transmembrane transporter activity"/>
    <property type="evidence" value="ECO:0007669"/>
    <property type="project" value="InterPro"/>
</dbReference>
<dbReference type="GO" id="GO:0006605">
    <property type="term" value="P:protein targeting"/>
    <property type="evidence" value="ECO:0007669"/>
    <property type="project" value="InterPro"/>
</dbReference>
<keyword evidence="4 9" id="KW-0812">Transmembrane</keyword>
<evidence type="ECO:0000313" key="10">
    <source>
        <dbReference type="EMBL" id="MBC5660635.1"/>
    </source>
</evidence>
<dbReference type="GO" id="GO:0006886">
    <property type="term" value="P:intracellular protein transport"/>
    <property type="evidence" value="ECO:0007669"/>
    <property type="project" value="InterPro"/>
</dbReference>
<keyword evidence="6 9" id="KW-1133">Transmembrane helix</keyword>
<dbReference type="Gene3D" id="1.20.5.1030">
    <property type="entry name" value="Preprotein translocase secy subunit"/>
    <property type="match status" value="1"/>
</dbReference>
<dbReference type="InterPro" id="IPR005807">
    <property type="entry name" value="SecE_bac"/>
</dbReference>
<evidence type="ECO:0000256" key="8">
    <source>
        <dbReference type="ARBA" id="ARBA00023136"/>
    </source>
</evidence>
<sequence>MSEAAEKATKNTDKPQKKSWFKGLKAEYRKIVWPDRKTIVRQTVAVVLTSLALGVVIKLLDIILSYGIDMLISL</sequence>
<name>A0A923LEE9_9FIRM</name>
<keyword evidence="8 9" id="KW-0472">Membrane</keyword>